<comment type="caution">
    <text evidence="2">The sequence shown here is derived from an EMBL/GenBank/DDBJ whole genome shotgun (WGS) entry which is preliminary data.</text>
</comment>
<dbReference type="Pfam" id="PF00856">
    <property type="entry name" value="SET"/>
    <property type="match status" value="1"/>
</dbReference>
<dbReference type="EMBL" id="QUQM01000007">
    <property type="protein sequence ID" value="KAA8645661.1"/>
    <property type="molecule type" value="Genomic_DNA"/>
</dbReference>
<evidence type="ECO:0000313" key="2">
    <source>
        <dbReference type="EMBL" id="KAA8645661.1"/>
    </source>
</evidence>
<dbReference type="VEuPathDB" id="FungiDB:EYZ11_002455"/>
<dbReference type="PROSITE" id="PS50280">
    <property type="entry name" value="SET"/>
    <property type="match status" value="1"/>
</dbReference>
<dbReference type="GeneID" id="54329782"/>
<feature type="domain" description="SET" evidence="1">
    <location>
        <begin position="26"/>
        <end position="268"/>
    </location>
</feature>
<sequence>MRPNCSPGEEHELFTEWAISQGIIINGVGPARFPGRALGMIATRNIEEDEAIVTVPLKAMLTTNSIPSSFISKFPGGCSVHTLYAAFFTNGDPEDLQHYDAWRKTWPSRQDFENTMPILWPSLLRDPISKAKSHSSPRTLLPPSISGSWNSIQKGKREYEYESRHQNLLARQEKRLRDAWDTVVAVFPDISWEAFSYHWLIVNTRSFFFLMPGQEPPEDRNEAMALLPFADYFNHSDVACNVKFDGRNYIFRATKHYDKGEEIYMSYGPHPNDFLYTEYGFYLDENKSETLYLDDVIFRDLSANLQRELEFEQYYGNYQLTASGVCYRTEVAACIKYMALGDWRSYVLGYSTKGVDADKTNEIIQGWIKTYSNEANTTITSLEKIRSSKVERKDQEKIDSLLKRWSQIEELCDQAQQSATS</sequence>
<proteinExistence type="predicted"/>
<dbReference type="Gene3D" id="3.90.1410.10">
    <property type="entry name" value="set domain protein methyltransferase, domain 1"/>
    <property type="match status" value="1"/>
</dbReference>
<dbReference type="GO" id="GO:0016279">
    <property type="term" value="F:protein-lysine N-methyltransferase activity"/>
    <property type="evidence" value="ECO:0007669"/>
    <property type="project" value="TreeGrafter"/>
</dbReference>
<dbReference type="SUPFAM" id="SSF82199">
    <property type="entry name" value="SET domain"/>
    <property type="match status" value="1"/>
</dbReference>
<dbReference type="SMART" id="SM00317">
    <property type="entry name" value="SET"/>
    <property type="match status" value="1"/>
</dbReference>
<protein>
    <recommendedName>
        <fullName evidence="1">SET domain-containing protein</fullName>
    </recommendedName>
</protein>
<dbReference type="InterPro" id="IPR001214">
    <property type="entry name" value="SET_dom"/>
</dbReference>
<dbReference type="InterPro" id="IPR050600">
    <property type="entry name" value="SETD3_SETD6_MTase"/>
</dbReference>
<evidence type="ECO:0000259" key="1">
    <source>
        <dbReference type="PROSITE" id="PS50280"/>
    </source>
</evidence>
<dbReference type="PANTHER" id="PTHR13271">
    <property type="entry name" value="UNCHARACTERIZED PUTATIVE METHYLTRANSFERASE"/>
    <property type="match status" value="1"/>
</dbReference>
<organism evidence="2 3">
    <name type="scientific">Aspergillus tanneri</name>
    <dbReference type="NCBI Taxonomy" id="1220188"/>
    <lineage>
        <taxon>Eukaryota</taxon>
        <taxon>Fungi</taxon>
        <taxon>Dikarya</taxon>
        <taxon>Ascomycota</taxon>
        <taxon>Pezizomycotina</taxon>
        <taxon>Eurotiomycetes</taxon>
        <taxon>Eurotiomycetidae</taxon>
        <taxon>Eurotiales</taxon>
        <taxon>Aspergillaceae</taxon>
        <taxon>Aspergillus</taxon>
        <taxon>Aspergillus subgen. Circumdati</taxon>
    </lineage>
</organism>
<name>A0A5M9MFE1_9EURO</name>
<dbReference type="AlphaFoldDB" id="A0A5M9MFE1"/>
<dbReference type="OrthoDB" id="341421at2759"/>
<gene>
    <name evidence="2" type="ORF">ATNIH1004_007080</name>
</gene>
<dbReference type="PANTHER" id="PTHR13271:SF137">
    <property type="entry name" value="SET DOMAIN-CONTAINING PROTEIN"/>
    <property type="match status" value="1"/>
</dbReference>
<dbReference type="Proteomes" id="UP000324241">
    <property type="component" value="Unassembled WGS sequence"/>
</dbReference>
<dbReference type="RefSeq" id="XP_033425022.1">
    <property type="nucleotide sequence ID" value="XM_033571707.1"/>
</dbReference>
<evidence type="ECO:0000313" key="3">
    <source>
        <dbReference type="Proteomes" id="UP000324241"/>
    </source>
</evidence>
<dbReference type="InterPro" id="IPR046341">
    <property type="entry name" value="SET_dom_sf"/>
</dbReference>
<accession>A0A5M9MFE1</accession>
<reference evidence="2 3" key="1">
    <citation type="submission" date="2019-08" db="EMBL/GenBank/DDBJ databases">
        <title>The genome sequence of a newly discovered highly antifungal drug resistant Aspergillus species, Aspergillus tanneri NIH 1004.</title>
        <authorList>
            <person name="Mounaud S."/>
            <person name="Singh I."/>
            <person name="Joardar V."/>
            <person name="Pakala S."/>
            <person name="Pakala S."/>
            <person name="Venepally P."/>
            <person name="Chung J.K."/>
            <person name="Losada L."/>
            <person name="Nierman W.C."/>
        </authorList>
    </citation>
    <scope>NUCLEOTIDE SEQUENCE [LARGE SCALE GENOMIC DNA]</scope>
    <source>
        <strain evidence="2 3">NIH1004</strain>
    </source>
</reference>